<dbReference type="GO" id="GO:1990573">
    <property type="term" value="P:potassium ion import across plasma membrane"/>
    <property type="evidence" value="ECO:0007669"/>
    <property type="project" value="TreeGrafter"/>
</dbReference>
<evidence type="ECO:0000259" key="13">
    <source>
        <dbReference type="Pfam" id="PF01007"/>
    </source>
</evidence>
<keyword evidence="7 12" id="KW-1133">Transmembrane helix</keyword>
<proteinExistence type="inferred from homology"/>
<evidence type="ECO:0000256" key="8">
    <source>
        <dbReference type="ARBA" id="ARBA00023065"/>
    </source>
</evidence>
<feature type="domain" description="Inward rectifier potassium channel C-terminal" evidence="14">
    <location>
        <begin position="375"/>
        <end position="448"/>
    </location>
</feature>
<evidence type="ECO:0000256" key="9">
    <source>
        <dbReference type="ARBA" id="ARBA00023136"/>
    </source>
</evidence>
<keyword evidence="8 11" id="KW-0406">Ion transport</keyword>
<dbReference type="Pfam" id="PF17655">
    <property type="entry name" value="IRK_C"/>
    <property type="match status" value="2"/>
</dbReference>
<evidence type="ECO:0000256" key="7">
    <source>
        <dbReference type="ARBA" id="ARBA00022989"/>
    </source>
</evidence>
<name>A0A7S1ABI4_NOCSC</name>
<accession>A0A7S1ABI4</accession>
<protein>
    <submittedName>
        <fullName evidence="15">Uncharacterized protein</fullName>
    </submittedName>
</protein>
<keyword evidence="3 11" id="KW-0633">Potassium transport</keyword>
<dbReference type="Gene3D" id="2.60.40.1400">
    <property type="entry name" value="G protein-activated inward rectifier potassium channel 1"/>
    <property type="match status" value="1"/>
</dbReference>
<dbReference type="PANTHER" id="PTHR11767:SF103">
    <property type="entry name" value="POTASSIUM CHANNEL INWARDLY RECTIFYING TRANSMEMBRANE DOMAIN-CONTAINING PROTEIN"/>
    <property type="match status" value="1"/>
</dbReference>
<keyword evidence="9 12" id="KW-0472">Membrane</keyword>
<dbReference type="GO" id="GO:0034765">
    <property type="term" value="P:regulation of monoatomic ion transmembrane transport"/>
    <property type="evidence" value="ECO:0007669"/>
    <property type="project" value="TreeGrafter"/>
</dbReference>
<dbReference type="GO" id="GO:0034702">
    <property type="term" value="C:monoatomic ion channel complex"/>
    <property type="evidence" value="ECO:0007669"/>
    <property type="project" value="UniProtKB-KW"/>
</dbReference>
<dbReference type="SUPFAM" id="SSF81324">
    <property type="entry name" value="Voltage-gated potassium channels"/>
    <property type="match status" value="1"/>
</dbReference>
<keyword evidence="10 11" id="KW-0407">Ion channel</keyword>
<keyword evidence="4 11" id="KW-0812">Transmembrane</keyword>
<dbReference type="PANTHER" id="PTHR11767">
    <property type="entry name" value="INWARD RECTIFIER POTASSIUM CHANNEL"/>
    <property type="match status" value="1"/>
</dbReference>
<evidence type="ECO:0000256" key="11">
    <source>
        <dbReference type="RuleBase" id="RU003822"/>
    </source>
</evidence>
<dbReference type="InterPro" id="IPR041647">
    <property type="entry name" value="IRK_C"/>
</dbReference>
<evidence type="ECO:0000256" key="3">
    <source>
        <dbReference type="ARBA" id="ARBA00022538"/>
    </source>
</evidence>
<feature type="domain" description="Inward rectifier potassium channel C-terminal" evidence="14">
    <location>
        <begin position="198"/>
        <end position="285"/>
    </location>
</feature>
<dbReference type="InterPro" id="IPR040445">
    <property type="entry name" value="Kir_TM"/>
</dbReference>
<dbReference type="Pfam" id="PF01007">
    <property type="entry name" value="IRK"/>
    <property type="match status" value="1"/>
</dbReference>
<dbReference type="GO" id="GO:0005242">
    <property type="term" value="F:inward rectifier potassium channel activity"/>
    <property type="evidence" value="ECO:0007669"/>
    <property type="project" value="InterPro"/>
</dbReference>
<feature type="transmembrane region" description="Helical" evidence="12">
    <location>
        <begin position="96"/>
        <end position="119"/>
    </location>
</feature>
<comment type="subcellular location">
    <subcellularLocation>
        <location evidence="1 11">Membrane</location>
        <topology evidence="1 11">Multi-pass membrane protein</topology>
    </subcellularLocation>
</comment>
<evidence type="ECO:0000256" key="1">
    <source>
        <dbReference type="ARBA" id="ARBA00004141"/>
    </source>
</evidence>
<evidence type="ECO:0000313" key="15">
    <source>
        <dbReference type="EMBL" id="CAD8848833.1"/>
    </source>
</evidence>
<gene>
    <name evidence="15" type="ORF">NSCI0253_LOCUS23183</name>
</gene>
<dbReference type="GO" id="GO:0005886">
    <property type="term" value="C:plasma membrane"/>
    <property type="evidence" value="ECO:0007669"/>
    <property type="project" value="TreeGrafter"/>
</dbReference>
<dbReference type="InterPro" id="IPR014756">
    <property type="entry name" value="Ig_E-set"/>
</dbReference>
<evidence type="ECO:0000259" key="14">
    <source>
        <dbReference type="Pfam" id="PF17655"/>
    </source>
</evidence>
<dbReference type="InterPro" id="IPR016449">
    <property type="entry name" value="K_chnl_inward-rec_Kir"/>
</dbReference>
<dbReference type="InterPro" id="IPR013518">
    <property type="entry name" value="K_chnl_inward-rec_Kir_cyto"/>
</dbReference>
<dbReference type="AlphaFoldDB" id="A0A7S1ABI4"/>
<feature type="domain" description="Potassium channel inwardly rectifying transmembrane" evidence="13">
    <location>
        <begin position="98"/>
        <end position="191"/>
    </location>
</feature>
<feature type="transmembrane region" description="Helical" evidence="12">
    <location>
        <begin position="163"/>
        <end position="186"/>
    </location>
</feature>
<evidence type="ECO:0000256" key="4">
    <source>
        <dbReference type="ARBA" id="ARBA00022692"/>
    </source>
</evidence>
<keyword evidence="6 11" id="KW-0630">Potassium</keyword>
<evidence type="ECO:0000256" key="2">
    <source>
        <dbReference type="ARBA" id="ARBA00022448"/>
    </source>
</evidence>
<organism evidence="15">
    <name type="scientific">Noctiluca scintillans</name>
    <name type="common">Sea sparkle</name>
    <name type="synonym">Red tide dinoflagellate</name>
    <dbReference type="NCBI Taxonomy" id="2966"/>
    <lineage>
        <taxon>Eukaryota</taxon>
        <taxon>Sar</taxon>
        <taxon>Alveolata</taxon>
        <taxon>Dinophyceae</taxon>
        <taxon>Noctilucales</taxon>
        <taxon>Noctilucaceae</taxon>
        <taxon>Noctiluca</taxon>
    </lineage>
</organism>
<evidence type="ECO:0000256" key="12">
    <source>
        <dbReference type="SAM" id="Phobius"/>
    </source>
</evidence>
<dbReference type="SUPFAM" id="SSF81296">
    <property type="entry name" value="E set domains"/>
    <property type="match status" value="2"/>
</dbReference>
<keyword evidence="2 11" id="KW-0813">Transport</keyword>
<comment type="similarity">
    <text evidence="11">Belongs to the inward rectifier-type potassium channel (TC 1.A.2.1) family.</text>
</comment>
<evidence type="ECO:0000256" key="10">
    <source>
        <dbReference type="ARBA" id="ARBA00023303"/>
    </source>
</evidence>
<evidence type="ECO:0000256" key="5">
    <source>
        <dbReference type="ARBA" id="ARBA00022882"/>
    </source>
</evidence>
<dbReference type="Gene3D" id="1.10.287.70">
    <property type="match status" value="1"/>
</dbReference>
<dbReference type="EMBL" id="HBFQ01032991">
    <property type="protein sequence ID" value="CAD8848833.1"/>
    <property type="molecule type" value="Transcribed_RNA"/>
</dbReference>
<sequence>MVNMTRDRNRTPSHAPGDDVVWGWSSPNFRKSNPVFSCKRRRPARAGRFRVIDRKVAFGQSRGRWAIRRVASQHASEMRSLYYGNPFHTFLNSFNLAVHILVFGAVYLCFVVIFAFAYLSMSAQCSLQLDGDFVKAFYLSLETLRTIGYGVPDPYFDGCWEGVVLLTVQALVGLFLEAVIIGSFFVRLSNPEKRATTILFSEKAVIQERTGVSHFIFQVYDMNRHDLVEARVRCYCFYHGQSSEPRCVPMRVQDPDDACDTGLLLALPTKVVHRIDESSPLAPRSCRTPWNIDYSHHNNATSQDKSPAGGDGIAHPFLLQHVSGERSDACLCLTCGSSFTTLEQLRKHVAHRAEKDREKNLAVELCHPDRVEVESSPTRNDMRQFAQACHMEVVVLVEGVEGTTGSTVQSRHSYMIPDDIGWNMEFARCVVGGEKNCVVNLDKFHKLLPMKSAWED</sequence>
<reference evidence="15" key="1">
    <citation type="submission" date="2021-01" db="EMBL/GenBank/DDBJ databases">
        <authorList>
            <person name="Corre E."/>
            <person name="Pelletier E."/>
            <person name="Niang G."/>
            <person name="Scheremetjew M."/>
            <person name="Finn R."/>
            <person name="Kale V."/>
            <person name="Holt S."/>
            <person name="Cochrane G."/>
            <person name="Meng A."/>
            <person name="Brown T."/>
            <person name="Cohen L."/>
        </authorList>
    </citation>
    <scope>NUCLEOTIDE SEQUENCE</scope>
</reference>
<evidence type="ECO:0000256" key="6">
    <source>
        <dbReference type="ARBA" id="ARBA00022958"/>
    </source>
</evidence>
<keyword evidence="5 11" id="KW-0851">Voltage-gated channel</keyword>